<dbReference type="Gene3D" id="3.40.50.150">
    <property type="entry name" value="Vaccinia Virus protein VP39"/>
    <property type="match status" value="1"/>
</dbReference>
<dbReference type="HOGENOM" id="CLU_901485_0_0_1"/>
<reference evidence="4" key="1">
    <citation type="journal article" date="2013" name="Nature">
        <title>Pan genome of the phytoplankton Emiliania underpins its global distribution.</title>
        <authorList>
            <person name="Read B.A."/>
            <person name="Kegel J."/>
            <person name="Klute M.J."/>
            <person name="Kuo A."/>
            <person name="Lefebvre S.C."/>
            <person name="Maumus F."/>
            <person name="Mayer C."/>
            <person name="Miller J."/>
            <person name="Monier A."/>
            <person name="Salamov A."/>
            <person name="Young J."/>
            <person name="Aguilar M."/>
            <person name="Claverie J.M."/>
            <person name="Frickenhaus S."/>
            <person name="Gonzalez K."/>
            <person name="Herman E.K."/>
            <person name="Lin Y.C."/>
            <person name="Napier J."/>
            <person name="Ogata H."/>
            <person name="Sarno A.F."/>
            <person name="Shmutz J."/>
            <person name="Schroeder D."/>
            <person name="de Vargas C."/>
            <person name="Verret F."/>
            <person name="von Dassow P."/>
            <person name="Valentin K."/>
            <person name="Van de Peer Y."/>
            <person name="Wheeler G."/>
            <person name="Dacks J.B."/>
            <person name="Delwiche C.F."/>
            <person name="Dyhrman S.T."/>
            <person name="Glockner G."/>
            <person name="John U."/>
            <person name="Richards T."/>
            <person name="Worden A.Z."/>
            <person name="Zhang X."/>
            <person name="Grigoriev I.V."/>
            <person name="Allen A.E."/>
            <person name="Bidle K."/>
            <person name="Borodovsky M."/>
            <person name="Bowler C."/>
            <person name="Brownlee C."/>
            <person name="Cock J.M."/>
            <person name="Elias M."/>
            <person name="Gladyshev V.N."/>
            <person name="Groth M."/>
            <person name="Guda C."/>
            <person name="Hadaegh A."/>
            <person name="Iglesias-Rodriguez M.D."/>
            <person name="Jenkins J."/>
            <person name="Jones B.M."/>
            <person name="Lawson T."/>
            <person name="Leese F."/>
            <person name="Lindquist E."/>
            <person name="Lobanov A."/>
            <person name="Lomsadze A."/>
            <person name="Malik S.B."/>
            <person name="Marsh M.E."/>
            <person name="Mackinder L."/>
            <person name="Mock T."/>
            <person name="Mueller-Roeber B."/>
            <person name="Pagarete A."/>
            <person name="Parker M."/>
            <person name="Probert I."/>
            <person name="Quesneville H."/>
            <person name="Raines C."/>
            <person name="Rensing S.A."/>
            <person name="Riano-Pachon D.M."/>
            <person name="Richier S."/>
            <person name="Rokitta S."/>
            <person name="Shiraiwa Y."/>
            <person name="Soanes D.M."/>
            <person name="van der Giezen M."/>
            <person name="Wahlund T.M."/>
            <person name="Williams B."/>
            <person name="Wilson W."/>
            <person name="Wolfe G."/>
            <person name="Wurch L.L."/>
        </authorList>
    </citation>
    <scope>NUCLEOTIDE SEQUENCE</scope>
</reference>
<accession>A0A0D3I0Y8</accession>
<dbReference type="RefSeq" id="XP_005757352.1">
    <property type="nucleotide sequence ID" value="XM_005757295.1"/>
</dbReference>
<dbReference type="AlphaFoldDB" id="A0A0D3I0Y8"/>
<protein>
    <recommendedName>
        <fullName evidence="2">Methyltransferase type 11 domain-containing protein</fullName>
    </recommendedName>
</protein>
<feature type="domain" description="Methyltransferase type 11" evidence="2">
    <location>
        <begin position="162"/>
        <end position="241"/>
    </location>
</feature>
<name>A0A0D3I0Y8_EMIH1</name>
<keyword evidence="1" id="KW-0732">Signal</keyword>
<dbReference type="InterPro" id="IPR013216">
    <property type="entry name" value="Methyltransf_11"/>
</dbReference>
<feature type="chain" id="PRO_5044221472" description="Methyltransferase type 11 domain-containing protein" evidence="1">
    <location>
        <begin position="21"/>
        <end position="327"/>
    </location>
</feature>
<dbReference type="GO" id="GO:0008757">
    <property type="term" value="F:S-adenosylmethionine-dependent methyltransferase activity"/>
    <property type="evidence" value="ECO:0007669"/>
    <property type="project" value="InterPro"/>
</dbReference>
<evidence type="ECO:0000259" key="2">
    <source>
        <dbReference type="Pfam" id="PF08241"/>
    </source>
</evidence>
<feature type="signal peptide" evidence="1">
    <location>
        <begin position="1"/>
        <end position="20"/>
    </location>
</feature>
<dbReference type="GeneID" id="17251072"/>
<dbReference type="eggNOG" id="ENOG502S5NT">
    <property type="taxonomic scope" value="Eukaryota"/>
</dbReference>
<reference evidence="3" key="2">
    <citation type="submission" date="2024-10" db="UniProtKB">
        <authorList>
            <consortium name="EnsemblProtists"/>
        </authorList>
    </citation>
    <scope>IDENTIFICATION</scope>
</reference>
<dbReference type="Proteomes" id="UP000013827">
    <property type="component" value="Unassembled WGS sequence"/>
</dbReference>
<dbReference type="PaxDb" id="2903-EOD04923"/>
<dbReference type="EnsemblProtists" id="EOD04923">
    <property type="protein sequence ID" value="EOD04923"/>
    <property type="gene ID" value="EMIHUDRAFT_446612"/>
</dbReference>
<dbReference type="CDD" id="cd02440">
    <property type="entry name" value="AdoMet_MTases"/>
    <property type="match status" value="1"/>
</dbReference>
<sequence>MALSAALLSAALSLAPGPEGRPKAPRPLPQNSLLPAKPLPLLPSLPPRNGACDGDFETFLREEQTRAATFLESEQTRVARIFEWEHDRALRFERLGEHANYWEDPRIHNFGNTGWRGWLHALAVPFSTFLIDKLAYGGVDARKQIHESELSAAGQTVVDLCSGVGFSCARAGKVTAVDTSPNMLAVSRLRRPDVHERVVANAEAFGEAGSFDVATLMFATHEMPGYARRRCIRNALRLARDKVLVADIWPGFRPNDMMLSGEPYVLDYLANMESDVEASFDPMQWTLTREAVLRPAYKKENECHTSVLLFDRRTSSSSTSGCGSSSG</sequence>
<dbReference type="SUPFAM" id="SSF53335">
    <property type="entry name" value="S-adenosyl-L-methionine-dependent methyltransferases"/>
    <property type="match status" value="1"/>
</dbReference>
<proteinExistence type="predicted"/>
<keyword evidence="4" id="KW-1185">Reference proteome</keyword>
<evidence type="ECO:0000313" key="4">
    <source>
        <dbReference type="Proteomes" id="UP000013827"/>
    </source>
</evidence>
<evidence type="ECO:0000313" key="3">
    <source>
        <dbReference type="EnsemblProtists" id="EOD04923"/>
    </source>
</evidence>
<organism evidence="3 4">
    <name type="scientific">Emiliania huxleyi (strain CCMP1516)</name>
    <dbReference type="NCBI Taxonomy" id="280463"/>
    <lineage>
        <taxon>Eukaryota</taxon>
        <taxon>Haptista</taxon>
        <taxon>Haptophyta</taxon>
        <taxon>Prymnesiophyceae</taxon>
        <taxon>Isochrysidales</taxon>
        <taxon>Noelaerhabdaceae</taxon>
        <taxon>Emiliania</taxon>
    </lineage>
</organism>
<evidence type="ECO:0000256" key="1">
    <source>
        <dbReference type="SAM" id="SignalP"/>
    </source>
</evidence>
<dbReference type="InterPro" id="IPR029063">
    <property type="entry name" value="SAM-dependent_MTases_sf"/>
</dbReference>
<dbReference type="KEGG" id="ehx:EMIHUDRAFT_446612"/>
<dbReference type="Pfam" id="PF08241">
    <property type="entry name" value="Methyltransf_11"/>
    <property type="match status" value="1"/>
</dbReference>